<proteinExistence type="predicted"/>
<keyword evidence="2" id="KW-1133">Transmembrane helix</keyword>
<evidence type="ECO:0000256" key="2">
    <source>
        <dbReference type="SAM" id="Phobius"/>
    </source>
</evidence>
<reference evidence="3 4" key="1">
    <citation type="journal article" date="2017" name="Curr. Biol.">
        <title>Genome architecture and evolution of a unichromosomal asexual nematode.</title>
        <authorList>
            <person name="Fradin H."/>
            <person name="Zegar C."/>
            <person name="Gutwein M."/>
            <person name="Lucas J."/>
            <person name="Kovtun M."/>
            <person name="Corcoran D."/>
            <person name="Baugh L.R."/>
            <person name="Kiontke K."/>
            <person name="Gunsalus K."/>
            <person name="Fitch D.H."/>
            <person name="Piano F."/>
        </authorList>
    </citation>
    <scope>NUCLEOTIDE SEQUENCE [LARGE SCALE GENOMIC DNA]</scope>
    <source>
        <strain evidence="3">PF1309</strain>
    </source>
</reference>
<protein>
    <recommendedName>
        <fullName evidence="5">MACPF domain-containing protein</fullName>
    </recommendedName>
</protein>
<sequence>MIETGPTPNCPMLEGTAHRTSFWSWKMVVLIALIVIVGIIAITAVAMNVEGSEVAKGRFGRALPADTTPSSMSPTMTKPDFLRVPPPTTTKPDFLRVPPPTTTMPSEIEKATLANDECDNGMSCMVYLDKCKINDNYNHTRLIKTLTSWLGRGYDALQERPKMMAMELAFSKCRTSADGSELIPDGADLITLGRTSIEATYQAIDTYEKLVTTQRIDVEMGVDVPIYEFIGLSGSFNGDLLDMKLKMAKKNTQISVKLMKVEKRKLSMELDEYDINPAFKIRLEKIFKFYGEKKLNHVEYYCQELINLYGQGFITSIVLGARLEDYKLSSLRNSENESRFEIGAGYDVSANVLGAGAHSRGEGSIDTDRQSGRKEANIKYKRKMIGAFADPKIVENKENMKVEEEGPLKIRIKPLSKLLTSKNFPNCNPDSLKDIGKELDKASTEMFERNMHKGCTDTKSFSYDYQANMNDPALCIHIENVPFGGFYMKVQNISVLNCSDPNAADSLRVLASRLLEVDRTSSKLYQTNNPLTNELFCANHYMEVRIRREHDLVRITLRKDPETGAERNITGIVKYSQDIFWCKYGRRKATLPEDLKMLYLEDTIFGKSKVQNCTIRSFYLEYTSNEASSVSKDEDGKHQQVFFECGNGSYSFKFWGKDGPNICLSKLKTNIFFSSILTVDSLSNSRLSCAKGFTKITLGKTNSFKISICVSRKPIFKEFENRGISNPPYLTKPT</sequence>
<accession>A0A2A2JC80</accession>
<comment type="caution">
    <text evidence="3">The sequence shown here is derived from an EMBL/GenBank/DDBJ whole genome shotgun (WGS) entry which is preliminary data.</text>
</comment>
<organism evidence="3 4">
    <name type="scientific">Diploscapter pachys</name>
    <dbReference type="NCBI Taxonomy" id="2018661"/>
    <lineage>
        <taxon>Eukaryota</taxon>
        <taxon>Metazoa</taxon>
        <taxon>Ecdysozoa</taxon>
        <taxon>Nematoda</taxon>
        <taxon>Chromadorea</taxon>
        <taxon>Rhabditida</taxon>
        <taxon>Rhabditina</taxon>
        <taxon>Rhabditomorpha</taxon>
        <taxon>Rhabditoidea</taxon>
        <taxon>Rhabditidae</taxon>
        <taxon>Diploscapter</taxon>
    </lineage>
</organism>
<name>A0A2A2JC80_9BILA</name>
<keyword evidence="2" id="KW-0812">Transmembrane</keyword>
<feature type="region of interest" description="Disordered" evidence="1">
    <location>
        <begin position="65"/>
        <end position="101"/>
    </location>
</feature>
<evidence type="ECO:0008006" key="5">
    <source>
        <dbReference type="Google" id="ProtNLM"/>
    </source>
</evidence>
<evidence type="ECO:0000313" key="3">
    <source>
        <dbReference type="EMBL" id="PAV59224.1"/>
    </source>
</evidence>
<feature type="transmembrane region" description="Helical" evidence="2">
    <location>
        <begin position="28"/>
        <end position="49"/>
    </location>
</feature>
<keyword evidence="4" id="KW-1185">Reference proteome</keyword>
<evidence type="ECO:0000313" key="4">
    <source>
        <dbReference type="Proteomes" id="UP000218231"/>
    </source>
</evidence>
<dbReference type="EMBL" id="LIAE01010538">
    <property type="protein sequence ID" value="PAV59224.1"/>
    <property type="molecule type" value="Genomic_DNA"/>
</dbReference>
<dbReference type="AlphaFoldDB" id="A0A2A2JC80"/>
<evidence type="ECO:0000256" key="1">
    <source>
        <dbReference type="SAM" id="MobiDB-lite"/>
    </source>
</evidence>
<keyword evidence="2" id="KW-0472">Membrane</keyword>
<feature type="compositionally biased region" description="Low complexity" evidence="1">
    <location>
        <begin position="67"/>
        <end position="77"/>
    </location>
</feature>
<dbReference type="Proteomes" id="UP000218231">
    <property type="component" value="Unassembled WGS sequence"/>
</dbReference>
<gene>
    <name evidence="3" type="ORF">WR25_09881</name>
</gene>